<evidence type="ECO:0000313" key="1">
    <source>
        <dbReference type="EMBL" id="MFC6039525.1"/>
    </source>
</evidence>
<reference evidence="2" key="1">
    <citation type="journal article" date="2019" name="Int. J. Syst. Evol. Microbiol.">
        <title>The Global Catalogue of Microorganisms (GCM) 10K type strain sequencing project: providing services to taxonomists for standard genome sequencing and annotation.</title>
        <authorList>
            <consortium name="The Broad Institute Genomics Platform"/>
            <consortium name="The Broad Institute Genome Sequencing Center for Infectious Disease"/>
            <person name="Wu L."/>
            <person name="Ma J."/>
        </authorList>
    </citation>
    <scope>NUCLEOTIDE SEQUENCE [LARGE SCALE GENOMIC DNA]</scope>
    <source>
        <strain evidence="2">CCUG 54527</strain>
    </source>
</reference>
<dbReference type="SUPFAM" id="SSF160755">
    <property type="entry name" value="YugN-like"/>
    <property type="match status" value="1"/>
</dbReference>
<dbReference type="InterPro" id="IPR014967">
    <property type="entry name" value="Uncharacterised_YugN-like"/>
</dbReference>
<dbReference type="RefSeq" id="WP_377733627.1">
    <property type="nucleotide sequence ID" value="NZ_JBHSRI010000009.1"/>
</dbReference>
<evidence type="ECO:0000313" key="2">
    <source>
        <dbReference type="Proteomes" id="UP001596170"/>
    </source>
</evidence>
<dbReference type="Pfam" id="PF08868">
    <property type="entry name" value="YugN"/>
    <property type="match status" value="1"/>
</dbReference>
<proteinExistence type="predicted"/>
<organism evidence="1 2">
    <name type="scientific">Paenisporosarcina macmurdoensis</name>
    <dbReference type="NCBI Taxonomy" id="212659"/>
    <lineage>
        <taxon>Bacteria</taxon>
        <taxon>Bacillati</taxon>
        <taxon>Bacillota</taxon>
        <taxon>Bacilli</taxon>
        <taxon>Bacillales</taxon>
        <taxon>Caryophanaceae</taxon>
        <taxon>Paenisporosarcina</taxon>
    </lineage>
</organism>
<dbReference type="Gene3D" id="3.30.310.100">
    <property type="entry name" value="YugN-like"/>
    <property type="match status" value="1"/>
</dbReference>
<keyword evidence="2" id="KW-1185">Reference proteome</keyword>
<dbReference type="Proteomes" id="UP001596170">
    <property type="component" value="Unassembled WGS sequence"/>
</dbReference>
<comment type="caution">
    <text evidence="1">The sequence shown here is derived from an EMBL/GenBank/DDBJ whole genome shotgun (WGS) entry which is preliminary data.</text>
</comment>
<protein>
    <submittedName>
        <fullName evidence="1">YugN family protein</fullName>
    </submittedName>
</protein>
<dbReference type="InterPro" id="IPR036491">
    <property type="entry name" value="YugN-like_sf"/>
</dbReference>
<sequence>MIELNSSIQGKRFEKGHLEEFLTSQGFTVGGGWEYDHAYFDYVFQKTPYYDVLRIPVIVKSGDFEQASAKLECGIPFLLRHCYQYGLDDEKDALFGIGGGLLNQFQKPTDPDAPISEKLVVQGVELLKVLDSRLVQ</sequence>
<dbReference type="EMBL" id="JBHSRI010000009">
    <property type="protein sequence ID" value="MFC6039525.1"/>
    <property type="molecule type" value="Genomic_DNA"/>
</dbReference>
<name>A0ABW1L7J6_9BACL</name>
<accession>A0ABW1L7J6</accession>
<gene>
    <name evidence="1" type="ORF">ACFPYN_08820</name>
</gene>